<feature type="signal peptide" evidence="7">
    <location>
        <begin position="1"/>
        <end position="28"/>
    </location>
</feature>
<dbReference type="Gene3D" id="3.40.50.1980">
    <property type="entry name" value="Nitrogenase molybdenum iron protein domain"/>
    <property type="match status" value="2"/>
</dbReference>
<dbReference type="GO" id="GO:0046872">
    <property type="term" value="F:metal ion binding"/>
    <property type="evidence" value="ECO:0007669"/>
    <property type="project" value="UniProtKB-KW"/>
</dbReference>
<dbReference type="Proteomes" id="UP000294360">
    <property type="component" value="Chromosome"/>
</dbReference>
<dbReference type="GO" id="GO:0030313">
    <property type="term" value="C:cell envelope"/>
    <property type="evidence" value="ECO:0007669"/>
    <property type="project" value="UniProtKB-SubCell"/>
</dbReference>
<dbReference type="PRINTS" id="PR00691">
    <property type="entry name" value="ADHESINB"/>
</dbReference>
<dbReference type="InterPro" id="IPR006129">
    <property type="entry name" value="AdhesinB"/>
</dbReference>
<feature type="chain" id="PRO_5020772786" evidence="7">
    <location>
        <begin position="29"/>
        <end position="303"/>
    </location>
</feature>
<dbReference type="GO" id="GO:0030001">
    <property type="term" value="P:metal ion transport"/>
    <property type="evidence" value="ECO:0007669"/>
    <property type="project" value="InterPro"/>
</dbReference>
<keyword evidence="3 6" id="KW-0813">Transport</keyword>
<dbReference type="Pfam" id="PF01297">
    <property type="entry name" value="ZnuA"/>
    <property type="match status" value="1"/>
</dbReference>
<comment type="similarity">
    <text evidence="2 6">Belongs to the bacterial solute-binding protein 9 family.</text>
</comment>
<accession>A0A4U8Z435</accession>
<gene>
    <name evidence="8" type="ORF">MTUNDRAET4_3333</name>
</gene>
<dbReference type="InterPro" id="IPR006127">
    <property type="entry name" value="ZnuA-like"/>
</dbReference>
<evidence type="ECO:0000256" key="4">
    <source>
        <dbReference type="ARBA" id="ARBA00022723"/>
    </source>
</evidence>
<dbReference type="KEGG" id="mtun:MTUNDRAET4_3333"/>
<dbReference type="OrthoDB" id="9793396at2"/>
<keyword evidence="4" id="KW-0479">Metal-binding</keyword>
<dbReference type="GO" id="GO:0007155">
    <property type="term" value="P:cell adhesion"/>
    <property type="evidence" value="ECO:0007669"/>
    <property type="project" value="InterPro"/>
</dbReference>
<protein>
    <submittedName>
        <fullName evidence="8">ABC transporter substrate-binding protein</fullName>
    </submittedName>
</protein>
<name>A0A4U8Z435_METTU</name>
<evidence type="ECO:0000256" key="2">
    <source>
        <dbReference type="ARBA" id="ARBA00011028"/>
    </source>
</evidence>
<dbReference type="RefSeq" id="WP_134490888.1">
    <property type="nucleotide sequence ID" value="NZ_LR536450.1"/>
</dbReference>
<evidence type="ECO:0000256" key="7">
    <source>
        <dbReference type="SAM" id="SignalP"/>
    </source>
</evidence>
<evidence type="ECO:0000256" key="6">
    <source>
        <dbReference type="RuleBase" id="RU003512"/>
    </source>
</evidence>
<dbReference type="PANTHER" id="PTHR42953">
    <property type="entry name" value="HIGH-AFFINITY ZINC UPTAKE SYSTEM PROTEIN ZNUA-RELATED"/>
    <property type="match status" value="1"/>
</dbReference>
<dbReference type="InterPro" id="IPR050492">
    <property type="entry name" value="Bact_metal-bind_prot9"/>
</dbReference>
<evidence type="ECO:0000256" key="5">
    <source>
        <dbReference type="ARBA" id="ARBA00022729"/>
    </source>
</evidence>
<organism evidence="8 9">
    <name type="scientific">Methylocella tundrae</name>
    <dbReference type="NCBI Taxonomy" id="227605"/>
    <lineage>
        <taxon>Bacteria</taxon>
        <taxon>Pseudomonadati</taxon>
        <taxon>Pseudomonadota</taxon>
        <taxon>Alphaproteobacteria</taxon>
        <taxon>Hyphomicrobiales</taxon>
        <taxon>Beijerinckiaceae</taxon>
        <taxon>Methylocella</taxon>
    </lineage>
</organism>
<comment type="subcellular location">
    <subcellularLocation>
        <location evidence="1">Cell envelope</location>
    </subcellularLocation>
</comment>
<dbReference type="AlphaFoldDB" id="A0A4U8Z435"/>
<dbReference type="PANTHER" id="PTHR42953:SF1">
    <property type="entry name" value="METAL-BINDING PROTEIN HI_0362-RELATED"/>
    <property type="match status" value="1"/>
</dbReference>
<dbReference type="PROSITE" id="PS51318">
    <property type="entry name" value="TAT"/>
    <property type="match status" value="1"/>
</dbReference>
<dbReference type="EMBL" id="LR536450">
    <property type="protein sequence ID" value="VFU10220.1"/>
    <property type="molecule type" value="Genomic_DNA"/>
</dbReference>
<keyword evidence="5 7" id="KW-0732">Signal</keyword>
<sequence length="303" mass="32378">MRTRRNVITLMAASVIAGVSPALRQAQAAAANKLPVVATFSVLADLARNVGGDRVEVISLVGPNGDAHVYQPSPEDAKHLNAAKLILVNGLGLEGWLDRLISASGAKAPIVVATKGIEPRQMEEEGKIGEDPHAWQSIPNAKIYVENIRDGLIAVDPGGADAYRANATAYLARLDELDKEVRAALAAIPPKRREIITTHDAFGYFGAAYDFKFIAPEGVSTETEASARDVARIIRQIKTEKIPAVFLENITDPRIARRIAEESGATIGGALFSDALSPPDGPAPTYVEMMRNNIKQLTAALSK</sequence>
<proteinExistence type="inferred from homology"/>
<evidence type="ECO:0000256" key="1">
    <source>
        <dbReference type="ARBA" id="ARBA00004196"/>
    </source>
</evidence>
<dbReference type="SUPFAM" id="SSF53807">
    <property type="entry name" value="Helical backbone' metal receptor"/>
    <property type="match status" value="1"/>
</dbReference>
<reference evidence="8 9" key="1">
    <citation type="submission" date="2019-03" db="EMBL/GenBank/DDBJ databases">
        <authorList>
            <person name="Kox A.R. M."/>
        </authorList>
    </citation>
    <scope>NUCLEOTIDE SEQUENCE [LARGE SCALE GENOMIC DNA]</scope>
    <source>
        <strain evidence="8">MTUNDRAET4 annotated genome</strain>
    </source>
</reference>
<dbReference type="InterPro" id="IPR006311">
    <property type="entry name" value="TAT_signal"/>
</dbReference>
<evidence type="ECO:0000256" key="3">
    <source>
        <dbReference type="ARBA" id="ARBA00022448"/>
    </source>
</evidence>
<evidence type="ECO:0000313" key="9">
    <source>
        <dbReference type="Proteomes" id="UP000294360"/>
    </source>
</evidence>
<dbReference type="PRINTS" id="PR00690">
    <property type="entry name" value="ADHESNFAMILY"/>
</dbReference>
<evidence type="ECO:0000313" key="8">
    <source>
        <dbReference type="EMBL" id="VFU10220.1"/>
    </source>
</evidence>
<dbReference type="CDD" id="cd01137">
    <property type="entry name" value="PsaA"/>
    <property type="match status" value="1"/>
</dbReference>
<dbReference type="InterPro" id="IPR006128">
    <property type="entry name" value="Lipoprotein_PsaA-like"/>
</dbReference>